<gene>
    <name evidence="3" type="primary">LOC104773127</name>
</gene>
<dbReference type="RefSeq" id="XP_010495977.1">
    <property type="nucleotide sequence ID" value="XM_010497675.1"/>
</dbReference>
<dbReference type="SUPFAM" id="SSF81383">
    <property type="entry name" value="F-box domain"/>
    <property type="match status" value="1"/>
</dbReference>
<feature type="domain" description="F-box" evidence="1">
    <location>
        <begin position="30"/>
        <end position="79"/>
    </location>
</feature>
<dbReference type="GeneID" id="104773127"/>
<dbReference type="PANTHER" id="PTHR31672:SF13">
    <property type="entry name" value="F-BOX PROTEIN CPR30-LIKE"/>
    <property type="match status" value="1"/>
</dbReference>
<evidence type="ECO:0000313" key="2">
    <source>
        <dbReference type="Proteomes" id="UP000694864"/>
    </source>
</evidence>
<dbReference type="NCBIfam" id="TIGR01640">
    <property type="entry name" value="F_box_assoc_1"/>
    <property type="match status" value="1"/>
</dbReference>
<dbReference type="PANTHER" id="PTHR31672">
    <property type="entry name" value="BNACNNG10540D PROTEIN"/>
    <property type="match status" value="1"/>
</dbReference>
<dbReference type="PROSITE" id="PS50181">
    <property type="entry name" value="FBOX"/>
    <property type="match status" value="1"/>
</dbReference>
<sequence length="319" mass="36656">MKSMEKTQKLPTINQVASSARKGIKRRRREFEKIHIPNDIVEDIMIRLPVKSLMRFQAVSKHWRSLITSKDFRERYMDLGQSKECKLLIVSDYVKDYAAREANFSLKTVALGTTPASVVDETALKFEIGTWKLYISQSCDGLVCLYDINIAVKVVNPATKMYIELPLSRIQQICMNKHDPDSSVQDPHHVKYPGLSFSQFGFGKDNVTGKYKLVWLYNTFPFFTTTCEVLDLEVKKWRFVDTNSLDHHNIMNNNLSNDQGPVFANGSLYWLTADEDGDPMRNTKIIVFNIHTEIFQVIPMPPFITRDASGDCWSKLELA</sequence>
<proteinExistence type="predicted"/>
<dbReference type="CDD" id="cd22157">
    <property type="entry name" value="F-box_AtFBW1-like"/>
    <property type="match status" value="1"/>
</dbReference>
<dbReference type="Gene3D" id="1.20.1280.50">
    <property type="match status" value="1"/>
</dbReference>
<keyword evidence="2" id="KW-1185">Reference proteome</keyword>
<reference evidence="3" key="2">
    <citation type="submission" date="2025-08" db="UniProtKB">
        <authorList>
            <consortium name="RefSeq"/>
        </authorList>
    </citation>
    <scope>IDENTIFICATION</scope>
    <source>
        <tissue evidence="3">Leaf</tissue>
    </source>
</reference>
<protein>
    <submittedName>
        <fullName evidence="3">F-box protein At2g02030</fullName>
    </submittedName>
</protein>
<dbReference type="SMART" id="SM00256">
    <property type="entry name" value="FBOX"/>
    <property type="match status" value="1"/>
</dbReference>
<evidence type="ECO:0000259" key="1">
    <source>
        <dbReference type="PROSITE" id="PS50181"/>
    </source>
</evidence>
<dbReference type="Pfam" id="PF08268">
    <property type="entry name" value="FBA_3"/>
    <property type="match status" value="1"/>
</dbReference>
<dbReference type="Pfam" id="PF00646">
    <property type="entry name" value="F-box"/>
    <property type="match status" value="1"/>
</dbReference>
<dbReference type="InterPro" id="IPR050796">
    <property type="entry name" value="SCF_F-box_component"/>
</dbReference>
<name>A0ABM0Y5T6_CAMSA</name>
<dbReference type="Proteomes" id="UP000694864">
    <property type="component" value="Unplaced"/>
</dbReference>
<reference evidence="2" key="1">
    <citation type="journal article" date="2014" name="Nat. Commun.">
        <title>The emerging biofuel crop Camelina sativa retains a highly undifferentiated hexaploid genome structure.</title>
        <authorList>
            <person name="Kagale S."/>
            <person name="Koh C."/>
            <person name="Nixon J."/>
            <person name="Bollina V."/>
            <person name="Clarke W.E."/>
            <person name="Tuteja R."/>
            <person name="Spillane C."/>
            <person name="Robinson S.J."/>
            <person name="Links M.G."/>
            <person name="Clarke C."/>
            <person name="Higgins E.E."/>
            <person name="Huebert T."/>
            <person name="Sharpe A.G."/>
            <person name="Parkin I.A."/>
        </authorList>
    </citation>
    <scope>NUCLEOTIDE SEQUENCE [LARGE SCALE GENOMIC DNA]</scope>
    <source>
        <strain evidence="2">cv. DH55</strain>
    </source>
</reference>
<dbReference type="InterPro" id="IPR036047">
    <property type="entry name" value="F-box-like_dom_sf"/>
</dbReference>
<dbReference type="InterPro" id="IPR017451">
    <property type="entry name" value="F-box-assoc_interact_dom"/>
</dbReference>
<dbReference type="InterPro" id="IPR001810">
    <property type="entry name" value="F-box_dom"/>
</dbReference>
<evidence type="ECO:0000313" key="3">
    <source>
        <dbReference type="RefSeq" id="XP_010495977.1"/>
    </source>
</evidence>
<organism evidence="2 3">
    <name type="scientific">Camelina sativa</name>
    <name type="common">False flax</name>
    <name type="synonym">Myagrum sativum</name>
    <dbReference type="NCBI Taxonomy" id="90675"/>
    <lineage>
        <taxon>Eukaryota</taxon>
        <taxon>Viridiplantae</taxon>
        <taxon>Streptophyta</taxon>
        <taxon>Embryophyta</taxon>
        <taxon>Tracheophyta</taxon>
        <taxon>Spermatophyta</taxon>
        <taxon>Magnoliopsida</taxon>
        <taxon>eudicotyledons</taxon>
        <taxon>Gunneridae</taxon>
        <taxon>Pentapetalae</taxon>
        <taxon>rosids</taxon>
        <taxon>malvids</taxon>
        <taxon>Brassicales</taxon>
        <taxon>Brassicaceae</taxon>
        <taxon>Camelineae</taxon>
        <taxon>Camelina</taxon>
    </lineage>
</organism>
<dbReference type="InterPro" id="IPR013187">
    <property type="entry name" value="F-box-assoc_dom_typ3"/>
</dbReference>
<accession>A0ABM0Y5T6</accession>